<dbReference type="NCBIfam" id="NF033788">
    <property type="entry name" value="HTH_metalloreg"/>
    <property type="match status" value="1"/>
</dbReference>
<dbReference type="GO" id="GO:0046685">
    <property type="term" value="P:response to arsenic-containing substance"/>
    <property type="evidence" value="ECO:0007669"/>
    <property type="project" value="UniProtKB-KW"/>
</dbReference>
<keyword evidence="3" id="KW-0238">DNA-binding</keyword>
<dbReference type="Gene3D" id="1.10.10.10">
    <property type="entry name" value="Winged helix-like DNA-binding domain superfamily/Winged helix DNA-binding domain"/>
    <property type="match status" value="1"/>
</dbReference>
<dbReference type="InterPro" id="IPR051081">
    <property type="entry name" value="HTH_MetalResp_TranReg"/>
</dbReference>
<dbReference type="FunFam" id="1.10.10.10:FF:000279">
    <property type="entry name" value="Transcriptional regulator, ArsR family"/>
    <property type="match status" value="1"/>
</dbReference>
<keyword evidence="4" id="KW-0804">Transcription</keyword>
<keyword evidence="1" id="KW-0059">Arsenical resistance</keyword>
<reference evidence="6" key="2">
    <citation type="submission" date="2020-01" db="EMBL/GenBank/DDBJ databases">
        <authorList>
            <person name="Campanaro S."/>
        </authorList>
    </citation>
    <scope>NUCLEOTIDE SEQUENCE</scope>
    <source>
        <strain evidence="6">AS06rmzACSIP_7</strain>
    </source>
</reference>
<dbReference type="SUPFAM" id="SSF46785">
    <property type="entry name" value="Winged helix' DNA-binding domain"/>
    <property type="match status" value="1"/>
</dbReference>
<dbReference type="InterPro" id="IPR011991">
    <property type="entry name" value="ArsR-like_HTH"/>
</dbReference>
<evidence type="ECO:0000313" key="6">
    <source>
        <dbReference type="EMBL" id="NLW36013.1"/>
    </source>
</evidence>
<evidence type="ECO:0000256" key="1">
    <source>
        <dbReference type="ARBA" id="ARBA00022849"/>
    </source>
</evidence>
<evidence type="ECO:0000256" key="4">
    <source>
        <dbReference type="ARBA" id="ARBA00023163"/>
    </source>
</evidence>
<dbReference type="PANTHER" id="PTHR33154">
    <property type="entry name" value="TRANSCRIPTIONAL REGULATOR, ARSR FAMILY"/>
    <property type="match status" value="1"/>
</dbReference>
<dbReference type="AlphaFoldDB" id="A0A971M4T4"/>
<dbReference type="InterPro" id="IPR036390">
    <property type="entry name" value="WH_DNA-bd_sf"/>
</dbReference>
<evidence type="ECO:0000256" key="3">
    <source>
        <dbReference type="ARBA" id="ARBA00023125"/>
    </source>
</evidence>
<evidence type="ECO:0000256" key="2">
    <source>
        <dbReference type="ARBA" id="ARBA00023015"/>
    </source>
</evidence>
<evidence type="ECO:0000259" key="5">
    <source>
        <dbReference type="PROSITE" id="PS50987"/>
    </source>
</evidence>
<organism evidence="6 7">
    <name type="scientific">Syntrophorhabdus aromaticivorans</name>
    <dbReference type="NCBI Taxonomy" id="328301"/>
    <lineage>
        <taxon>Bacteria</taxon>
        <taxon>Pseudomonadati</taxon>
        <taxon>Thermodesulfobacteriota</taxon>
        <taxon>Syntrophorhabdia</taxon>
        <taxon>Syntrophorhabdales</taxon>
        <taxon>Syntrophorhabdaceae</taxon>
        <taxon>Syntrophorhabdus</taxon>
    </lineage>
</organism>
<dbReference type="PANTHER" id="PTHR33154:SF18">
    <property type="entry name" value="ARSENICAL RESISTANCE OPERON REPRESSOR"/>
    <property type="match status" value="1"/>
</dbReference>
<gene>
    <name evidence="6" type="ORF">GXY80_11115</name>
</gene>
<comment type="caution">
    <text evidence="6">The sequence shown here is derived from an EMBL/GenBank/DDBJ whole genome shotgun (WGS) entry which is preliminary data.</text>
</comment>
<dbReference type="PROSITE" id="PS50987">
    <property type="entry name" value="HTH_ARSR_2"/>
    <property type="match status" value="1"/>
</dbReference>
<dbReference type="Pfam" id="PF01022">
    <property type="entry name" value="HTH_5"/>
    <property type="match status" value="1"/>
</dbReference>
<dbReference type="GO" id="GO:0003700">
    <property type="term" value="F:DNA-binding transcription factor activity"/>
    <property type="evidence" value="ECO:0007669"/>
    <property type="project" value="InterPro"/>
</dbReference>
<evidence type="ECO:0000313" key="7">
    <source>
        <dbReference type="Proteomes" id="UP000777265"/>
    </source>
</evidence>
<keyword evidence="2" id="KW-0805">Transcription regulation</keyword>
<accession>A0A971M4T4</accession>
<protein>
    <submittedName>
        <fullName evidence="6">Metalloregulator ArsR/SmtB family transcription factor</fullName>
    </submittedName>
</protein>
<feature type="domain" description="HTH arsR-type" evidence="5">
    <location>
        <begin position="1"/>
        <end position="92"/>
    </location>
</feature>
<dbReference type="SMART" id="SM00418">
    <property type="entry name" value="HTH_ARSR"/>
    <property type="match status" value="1"/>
</dbReference>
<dbReference type="InterPro" id="IPR036388">
    <property type="entry name" value="WH-like_DNA-bd_sf"/>
</dbReference>
<dbReference type="Proteomes" id="UP000777265">
    <property type="component" value="Unassembled WGS sequence"/>
</dbReference>
<name>A0A971M4T4_9BACT</name>
<dbReference type="CDD" id="cd00090">
    <property type="entry name" value="HTH_ARSR"/>
    <property type="match status" value="1"/>
</dbReference>
<dbReference type="EMBL" id="JAAYEE010000202">
    <property type="protein sequence ID" value="NLW36013.1"/>
    <property type="molecule type" value="Genomic_DNA"/>
</dbReference>
<reference evidence="6" key="1">
    <citation type="journal article" date="2020" name="Biotechnol. Biofuels">
        <title>New insights from the biogas microbiome by comprehensive genome-resolved metagenomics of nearly 1600 species originating from multiple anaerobic digesters.</title>
        <authorList>
            <person name="Campanaro S."/>
            <person name="Treu L."/>
            <person name="Rodriguez-R L.M."/>
            <person name="Kovalovszki A."/>
            <person name="Ziels R.M."/>
            <person name="Maus I."/>
            <person name="Zhu X."/>
            <person name="Kougias P.G."/>
            <person name="Basile A."/>
            <person name="Luo G."/>
            <person name="Schluter A."/>
            <person name="Konstantinidis K.T."/>
            <person name="Angelidaki I."/>
        </authorList>
    </citation>
    <scope>NUCLEOTIDE SEQUENCE</scope>
    <source>
        <strain evidence="6">AS06rmzACSIP_7</strain>
    </source>
</reference>
<proteinExistence type="predicted"/>
<dbReference type="PRINTS" id="PR00778">
    <property type="entry name" value="HTHARSR"/>
</dbReference>
<sequence>MKELLSLFKALSDETRLRIVKLLENGELCVCHIVAAVDMSQPKVSFHLKVLKDSGLVKDRREGKWMHYRLNESDLFKRLLFLSIAERIREEETASDRQRLETFIASRPEEFADIATGCCGRV</sequence>
<dbReference type="InterPro" id="IPR001845">
    <property type="entry name" value="HTH_ArsR_DNA-bd_dom"/>
</dbReference>
<dbReference type="GO" id="GO:0003677">
    <property type="term" value="F:DNA binding"/>
    <property type="evidence" value="ECO:0007669"/>
    <property type="project" value="UniProtKB-KW"/>
</dbReference>